<organism evidence="2 3">
    <name type="scientific">Aliiruegeria lutimaris</name>
    <dbReference type="NCBI Taxonomy" id="571298"/>
    <lineage>
        <taxon>Bacteria</taxon>
        <taxon>Pseudomonadati</taxon>
        <taxon>Pseudomonadota</taxon>
        <taxon>Alphaproteobacteria</taxon>
        <taxon>Rhodobacterales</taxon>
        <taxon>Roseobacteraceae</taxon>
        <taxon>Aliiruegeria</taxon>
    </lineage>
</organism>
<dbReference type="InterPro" id="IPR003018">
    <property type="entry name" value="GAF"/>
</dbReference>
<sequence>MTALQLQPAPVVRQKAFSIDELGLCNPDEQGALKYITRVVRRIFSAKMALIGVFEQQVERQILVSGLGMPTEWEQAGWIPLTKSFSQFVHRDAVPLAVNDKDTHPLGGELAELDQLPFRSYLGAPIFGPTGAALGALCVVDPKVRHWSEEDIAVMQDLAHCATDAILLRAALITSRQLQNDLERALNRSRRNAAIRDTIIAAFTEPDKSAEQRLQAMLAAGCRALKMRAAGVTRVDGSRTLVIARFCSTDQDMPPGNPDNSASLTAHLMSGQEIVWFANPQTAGLAGKCAFDGSTPRKFVGTPLILDGIAYGTLEFVGDGPNCIDDMESDTLLVSVIAMFTITQLEIFSQIDRLKRSEAALLQYILDLRAAQ</sequence>
<dbReference type="InterPro" id="IPR029016">
    <property type="entry name" value="GAF-like_dom_sf"/>
</dbReference>
<name>A0A1G9BYJ5_9RHOB</name>
<gene>
    <name evidence="2" type="ORF">SAMN04488026_104118</name>
</gene>
<dbReference type="PANTHER" id="PTHR43102">
    <property type="entry name" value="SLR1143 PROTEIN"/>
    <property type="match status" value="1"/>
</dbReference>
<accession>A0A1G9BYJ5</accession>
<feature type="domain" description="GAF" evidence="1">
    <location>
        <begin position="209"/>
        <end position="355"/>
    </location>
</feature>
<dbReference type="Proteomes" id="UP000199382">
    <property type="component" value="Unassembled WGS sequence"/>
</dbReference>
<evidence type="ECO:0000313" key="3">
    <source>
        <dbReference type="Proteomes" id="UP000199382"/>
    </source>
</evidence>
<dbReference type="SMART" id="SM00065">
    <property type="entry name" value="GAF"/>
    <property type="match status" value="2"/>
</dbReference>
<proteinExistence type="predicted"/>
<keyword evidence="3" id="KW-1185">Reference proteome</keyword>
<evidence type="ECO:0000259" key="1">
    <source>
        <dbReference type="SMART" id="SM00065"/>
    </source>
</evidence>
<dbReference type="Gene3D" id="3.30.450.40">
    <property type="match status" value="2"/>
</dbReference>
<dbReference type="Pfam" id="PF01590">
    <property type="entry name" value="GAF"/>
    <property type="match status" value="1"/>
</dbReference>
<dbReference type="STRING" id="571298.SAMN04488026_104118"/>
<dbReference type="AlphaFoldDB" id="A0A1G9BYJ5"/>
<dbReference type="PANTHER" id="PTHR43102:SF2">
    <property type="entry name" value="GAF DOMAIN-CONTAINING PROTEIN"/>
    <property type="match status" value="1"/>
</dbReference>
<protein>
    <submittedName>
        <fullName evidence="2">GAF domain-containing protein</fullName>
    </submittedName>
</protein>
<dbReference type="OrthoDB" id="9816309at2"/>
<dbReference type="EMBL" id="FNEK01000041">
    <property type="protein sequence ID" value="SDK44244.1"/>
    <property type="molecule type" value="Genomic_DNA"/>
</dbReference>
<evidence type="ECO:0000313" key="2">
    <source>
        <dbReference type="EMBL" id="SDK44244.1"/>
    </source>
</evidence>
<dbReference type="RefSeq" id="WP_093159494.1">
    <property type="nucleotide sequence ID" value="NZ_FNEK01000041.1"/>
</dbReference>
<reference evidence="2 3" key="1">
    <citation type="submission" date="2016-10" db="EMBL/GenBank/DDBJ databases">
        <authorList>
            <person name="de Groot N.N."/>
        </authorList>
    </citation>
    <scope>NUCLEOTIDE SEQUENCE [LARGE SCALE GENOMIC DNA]</scope>
    <source>
        <strain evidence="2 3">DSM 25294</strain>
    </source>
</reference>
<feature type="domain" description="GAF" evidence="1">
    <location>
        <begin position="28"/>
        <end position="176"/>
    </location>
</feature>
<dbReference type="SUPFAM" id="SSF55781">
    <property type="entry name" value="GAF domain-like"/>
    <property type="match status" value="2"/>
</dbReference>